<keyword evidence="3" id="KW-1185">Reference proteome</keyword>
<proteinExistence type="predicted"/>
<dbReference type="InterPro" id="IPR001437">
    <property type="entry name" value="Tscrpt_elong_fac_GreA/B_C"/>
</dbReference>
<gene>
    <name evidence="2" type="ORF">V1I91_17295</name>
</gene>
<dbReference type="RefSeq" id="WP_272652519.1">
    <property type="nucleotide sequence ID" value="NZ_JAZDDG010000008.1"/>
</dbReference>
<protein>
    <submittedName>
        <fullName evidence="2">GreA/GreB family elongation factor</fullName>
    </submittedName>
</protein>
<dbReference type="InterPro" id="IPR023459">
    <property type="entry name" value="Tscrpt_elong_fac_GreA/B_fam"/>
</dbReference>
<feature type="domain" description="Transcription elongation factor GreA/GreB C-terminal" evidence="1">
    <location>
        <begin position="58"/>
        <end position="131"/>
    </location>
</feature>
<dbReference type="Pfam" id="PF01272">
    <property type="entry name" value="GreA_GreB"/>
    <property type="match status" value="1"/>
</dbReference>
<dbReference type="Gene3D" id="3.10.50.30">
    <property type="entry name" value="Transcription elongation factor, GreA/GreB, C-terminal domain"/>
    <property type="match status" value="1"/>
</dbReference>
<dbReference type="SUPFAM" id="SSF54534">
    <property type="entry name" value="FKBP-like"/>
    <property type="match status" value="1"/>
</dbReference>
<comment type="caution">
    <text evidence="2">The sequence shown here is derived from an EMBL/GenBank/DDBJ whole genome shotgun (WGS) entry which is preliminary data.</text>
</comment>
<reference evidence="2 3" key="1">
    <citation type="submission" date="2024-01" db="EMBL/GenBank/DDBJ databases">
        <title>Maribacter spp. originated from different algae showed divergent polysaccharides utilization ability.</title>
        <authorList>
            <person name="Wang H."/>
            <person name="Wu Y."/>
        </authorList>
    </citation>
    <scope>NUCLEOTIDE SEQUENCE [LARGE SCALE GENOMIC DNA]</scope>
    <source>
        <strain evidence="2 3">PR1</strain>
    </source>
</reference>
<dbReference type="GO" id="GO:0003746">
    <property type="term" value="F:translation elongation factor activity"/>
    <property type="evidence" value="ECO:0007669"/>
    <property type="project" value="UniProtKB-KW"/>
</dbReference>
<dbReference type="Proteomes" id="UP001356308">
    <property type="component" value="Unassembled WGS sequence"/>
</dbReference>
<evidence type="ECO:0000313" key="3">
    <source>
        <dbReference type="Proteomes" id="UP001356308"/>
    </source>
</evidence>
<evidence type="ECO:0000259" key="1">
    <source>
        <dbReference type="Pfam" id="PF01272"/>
    </source>
</evidence>
<keyword evidence="2" id="KW-0648">Protein biosynthesis</keyword>
<organism evidence="2 3">
    <name type="scientific">Maribacter cobaltidurans</name>
    <dbReference type="NCBI Taxonomy" id="1178778"/>
    <lineage>
        <taxon>Bacteria</taxon>
        <taxon>Pseudomonadati</taxon>
        <taxon>Bacteroidota</taxon>
        <taxon>Flavobacteriia</taxon>
        <taxon>Flavobacteriales</taxon>
        <taxon>Flavobacteriaceae</taxon>
        <taxon>Maribacter</taxon>
    </lineage>
</organism>
<accession>A0ABU7IZ56</accession>
<keyword evidence="2" id="KW-0251">Elongation factor</keyword>
<dbReference type="EMBL" id="JAZDDG010000008">
    <property type="protein sequence ID" value="MEE1977838.1"/>
    <property type="molecule type" value="Genomic_DNA"/>
</dbReference>
<evidence type="ECO:0000313" key="2">
    <source>
        <dbReference type="EMBL" id="MEE1977838.1"/>
    </source>
</evidence>
<sequence length="161" mass="18294">MKKMKYGSLVFSKEDFVMIKQYQLKDYATEDYSHKNNLEILETNMNNSMILELDHVPADIAQLYAKITVKCKSKWQKPFQIVPPSEENIKRNKISVLSSLGASLIGLSEGDKIQFGLPGSVLTLTIKKVEQRKKKVKIDISEDIIKESLPKGYSNSLTLNI</sequence>
<dbReference type="InterPro" id="IPR036953">
    <property type="entry name" value="GreA/GreB_C_sf"/>
</dbReference>
<dbReference type="PANTHER" id="PTHR30437">
    <property type="entry name" value="TRANSCRIPTION ELONGATION FACTOR GREA"/>
    <property type="match status" value="1"/>
</dbReference>
<dbReference type="PANTHER" id="PTHR30437:SF5">
    <property type="entry name" value="REGULATOR OF NUCLEOSIDE DIPHOSPHATE KINASE"/>
    <property type="match status" value="1"/>
</dbReference>
<name>A0ABU7IZ56_9FLAO</name>